<dbReference type="GO" id="GO:0016020">
    <property type="term" value="C:membrane"/>
    <property type="evidence" value="ECO:0007669"/>
    <property type="project" value="UniProtKB-UniRule"/>
</dbReference>
<evidence type="ECO:0000256" key="1">
    <source>
        <dbReference type="PROSITE-ProRule" id="PRU00473"/>
    </source>
</evidence>
<dbReference type="SUPFAM" id="SSF103088">
    <property type="entry name" value="OmpA-like"/>
    <property type="match status" value="1"/>
</dbReference>
<keyword evidence="1 2" id="KW-0472">Membrane</keyword>
<dbReference type="Gene3D" id="3.30.1330.60">
    <property type="entry name" value="OmpA-like domain"/>
    <property type="match status" value="1"/>
</dbReference>
<keyword evidence="2" id="KW-0812">Transmembrane</keyword>
<accession>A0AAU7LUZ0</accession>
<dbReference type="InterPro" id="IPR006665">
    <property type="entry name" value="OmpA-like"/>
</dbReference>
<dbReference type="InterPro" id="IPR036737">
    <property type="entry name" value="OmpA-like_sf"/>
</dbReference>
<dbReference type="AlphaFoldDB" id="A0AAU7LUZ0"/>
<keyword evidence="2" id="KW-1133">Transmembrane helix</keyword>
<feature type="domain" description="OmpA-like" evidence="3">
    <location>
        <begin position="73"/>
        <end position="179"/>
    </location>
</feature>
<feature type="transmembrane region" description="Helical" evidence="2">
    <location>
        <begin position="12"/>
        <end position="33"/>
    </location>
</feature>
<dbReference type="RefSeq" id="WP_349280726.1">
    <property type="nucleotide sequence ID" value="NZ_CBCSCU010000001.1"/>
</dbReference>
<name>A0AAU7LUZ0_9BURK</name>
<evidence type="ECO:0000256" key="2">
    <source>
        <dbReference type="SAM" id="Phobius"/>
    </source>
</evidence>
<sequence>MFSQDDDSQQRVALFLVFGLIAIVVASVLVFGVKHRGASVKAASAPATVAAGTPGAASLPAASSDAQAASDAASVKVEQGVVQFYFASGKADLAAGASEALTDVVKGAQAGRKLVISGFHDATGNAAQNAELAKQRALAVRDALTAAGVAEGQIELKKPEQITGSGPNAEARRVEISLQ</sequence>
<organism evidence="4">
    <name type="scientific">Polaromonas hydrogenivorans</name>
    <dbReference type="NCBI Taxonomy" id="335476"/>
    <lineage>
        <taxon>Bacteria</taxon>
        <taxon>Pseudomonadati</taxon>
        <taxon>Pseudomonadota</taxon>
        <taxon>Betaproteobacteria</taxon>
        <taxon>Burkholderiales</taxon>
        <taxon>Comamonadaceae</taxon>
        <taxon>Polaromonas</taxon>
    </lineage>
</organism>
<reference evidence="4" key="1">
    <citation type="submission" date="2024-05" db="EMBL/GenBank/DDBJ databases">
        <authorList>
            <person name="Bunk B."/>
            <person name="Swiderski J."/>
            <person name="Sproer C."/>
            <person name="Thiel V."/>
        </authorList>
    </citation>
    <scope>NUCLEOTIDE SEQUENCE</scope>
    <source>
        <strain evidence="4">DSM 17735</strain>
    </source>
</reference>
<protein>
    <submittedName>
        <fullName evidence="4">OmpA family protein</fullName>
    </submittedName>
</protein>
<dbReference type="EMBL" id="CP157675">
    <property type="protein sequence ID" value="XBP71345.1"/>
    <property type="molecule type" value="Genomic_DNA"/>
</dbReference>
<dbReference type="Pfam" id="PF00691">
    <property type="entry name" value="OmpA"/>
    <property type="match status" value="1"/>
</dbReference>
<proteinExistence type="predicted"/>
<gene>
    <name evidence="4" type="ORF">ABLV49_05965</name>
</gene>
<evidence type="ECO:0000259" key="3">
    <source>
        <dbReference type="PROSITE" id="PS51123"/>
    </source>
</evidence>
<evidence type="ECO:0000313" key="4">
    <source>
        <dbReference type="EMBL" id="XBP71345.1"/>
    </source>
</evidence>
<dbReference type="PROSITE" id="PS51123">
    <property type="entry name" value="OMPA_2"/>
    <property type="match status" value="1"/>
</dbReference>
<dbReference type="CDD" id="cd07185">
    <property type="entry name" value="OmpA_C-like"/>
    <property type="match status" value="1"/>
</dbReference>